<evidence type="ECO:0000313" key="2">
    <source>
        <dbReference type="Proteomes" id="UP001172386"/>
    </source>
</evidence>
<dbReference type="EC" id="3.6.4.12" evidence="1"/>
<keyword evidence="1" id="KW-0378">Hydrolase</keyword>
<reference evidence="1" key="1">
    <citation type="submission" date="2022-10" db="EMBL/GenBank/DDBJ databases">
        <title>Culturing micro-colonial fungi from biological soil crusts in the Mojave desert and describing Neophaeococcomyces mojavensis, and introducing the new genera and species Taxawa tesnikishii.</title>
        <authorList>
            <person name="Kurbessoian T."/>
            <person name="Stajich J.E."/>
        </authorList>
    </citation>
    <scope>NUCLEOTIDE SEQUENCE</scope>
    <source>
        <strain evidence="1">JES_112</strain>
    </source>
</reference>
<protein>
    <submittedName>
        <fullName evidence="1">DNA-dependent ATPase fun30</fullName>
        <ecNumber evidence="1">3.6.4.12</ecNumber>
    </submittedName>
</protein>
<name>A0ACC3A8G8_9EURO</name>
<comment type="caution">
    <text evidence="1">The sequence shown here is derived from an EMBL/GenBank/DDBJ whole genome shotgun (WGS) entry which is preliminary data.</text>
</comment>
<accession>A0ACC3A8G8</accession>
<evidence type="ECO:0000313" key="1">
    <source>
        <dbReference type="EMBL" id="KAJ9656923.1"/>
    </source>
</evidence>
<proteinExistence type="predicted"/>
<dbReference type="EMBL" id="JAPDRQ010000071">
    <property type="protein sequence ID" value="KAJ9656923.1"/>
    <property type="molecule type" value="Genomic_DNA"/>
</dbReference>
<sequence>MDSSPALSAQSDDDLFPALRRPTGYETIETLPVQHLTIPTQHLTRIRDSPELESDTLKPIGQSQLGLPPLRRPESPSQHITQPTQLIERSPVTEISSPPPAIPVVQVAASSPMAAAVPRRPNGILANAIAPPGTTFRRPIPPVEKPKAGAWPALDDDSSESDREERERHSIKRKTFERKAPPGPPQPVKQGQADPEQYEKNLRAIQRQGEQERLNPRPKPIPQPVQQGQADPVQFQKNLQQIQEQKQREQLHDFGSRVPAAPNSFTDIINKSFYEPLRSQAIKRSADTMANSYGSVFKKPRQNAPSRAMPVISPQTQPQQPWEPTELNDITDPSMRKKTSRLHATLPNHTIAECWHALVLKNGQYDDAVDHVLLMSEKRDAQKPQVMDLTGSEDELMPTPATKKQKSHVLTTTQASQTARKPAVSIAKKWADIAPAPPKHVLNVFDTPPPQEPAVKKRTLMRGRRNRSPSPTTRTERDRGAIVIQDESEDDADSGVHSGRDDGSLQARVFKFFNECTPLDLTDISGVTKDIAEHMLSSRPFRNVQAIMSIQNPNKKGKSRAAISLGEKTWDKVYEMTSAYQAVDMIVQQCEEMARPVARSMSKWGVDVHGKSQSGHTGLDFTNIQQMTGNSQRSNSSHDSGIGTPVSDDGDPKTRKGFIPQPASLNEGVKMKDYQVVGLNWLYLLFKHELNAILADDMGLGKTLQTIAFIAHLAEIGEPGPHLIVVPSATLENWLKEFNRFAPGLIVKPYYGSIPEREEMRMQYEADRDTKQVNVLVTTYVIAKAKEDSKWLKYFGFTCTIYDEGHQLKNPTSEVASKLTKIRSRFRLLLTGTPLQNNLNELMGLLKFLMPDVFEQRENDLQAIFKQQVSTITEDTSSRQMLLSKQRIERARSMLTPFILRRKKWQVLKDLPKKERKVEYCDMTPEQQEIYNLWIAKVWDVRDRKLRGERVPADESANVLVRLRQAAIHPLLFRYFYKDKTLRKIAKTCPKIDMFRESNPEFIMKELVEYADFETHNLCSKHELLYPYMLDDDRWEVSGKVQALLRLLANFRKEGHRTLVFSQFVMVLDILERVLTSQEIKYLRLDGSTKVDERQDLIDEFNAEDSETPVFMLSTKAGGAGINLASASRVIVFDSGFNPQDDVQAENRAHRIGQTKDVEVWRLITRGTVEEQIYDMGLVKLKLDQEVAGEALDGPAIAAEVTAEEQQDGKKGKKDVSGGLSKTEQEGAKVVEDLLFKKLEANGPKSPATVKVEAPTSKKEESTTSKKGMKLKLNLKKEVDPGPDSPLDSPLTELSSSDEEADENNPPVKKEKENDDIGLPDRPKRGAAKRVSQKSLSQKSIKEEESSQRSRSGRLVRGRR</sequence>
<keyword evidence="2" id="KW-1185">Reference proteome</keyword>
<dbReference type="Proteomes" id="UP001172386">
    <property type="component" value="Unassembled WGS sequence"/>
</dbReference>
<gene>
    <name evidence="1" type="primary">FUN30</name>
    <name evidence="1" type="ORF">H2198_004676</name>
</gene>
<organism evidence="1 2">
    <name type="scientific">Neophaeococcomyces mojaviensis</name>
    <dbReference type="NCBI Taxonomy" id="3383035"/>
    <lineage>
        <taxon>Eukaryota</taxon>
        <taxon>Fungi</taxon>
        <taxon>Dikarya</taxon>
        <taxon>Ascomycota</taxon>
        <taxon>Pezizomycotina</taxon>
        <taxon>Eurotiomycetes</taxon>
        <taxon>Chaetothyriomycetidae</taxon>
        <taxon>Chaetothyriales</taxon>
        <taxon>Chaetothyriales incertae sedis</taxon>
        <taxon>Neophaeococcomyces</taxon>
    </lineage>
</organism>